<evidence type="ECO:0000313" key="5">
    <source>
        <dbReference type="EMBL" id="QSO49374.1"/>
    </source>
</evidence>
<dbReference type="Pfam" id="PF13556">
    <property type="entry name" value="HTH_30"/>
    <property type="match status" value="1"/>
</dbReference>
<dbReference type="Proteomes" id="UP000663505">
    <property type="component" value="Chromosome"/>
</dbReference>
<reference evidence="5 6" key="1">
    <citation type="submission" date="2021-02" db="EMBL/GenBank/DDBJ databases">
        <title>Alicyclobacillus curvatus sp. nov. and Alicyclobacillus mengziensis sp. nov., two acidophilic bacteria isolated from acid mine drainage.</title>
        <authorList>
            <person name="Huang Y."/>
        </authorList>
    </citation>
    <scope>NUCLEOTIDE SEQUENCE [LARGE SCALE GENOMIC DNA]</scope>
    <source>
        <strain evidence="5 6">S30H14</strain>
    </source>
</reference>
<dbReference type="PANTHER" id="PTHR33744:SF7">
    <property type="entry name" value="PUCR FAMILY TRANSCRIPTIONAL REGULATOR"/>
    <property type="match status" value="1"/>
</dbReference>
<dbReference type="Gene3D" id="1.10.10.2840">
    <property type="entry name" value="PucR C-terminal helix-turn-helix domain"/>
    <property type="match status" value="1"/>
</dbReference>
<accession>A0A9X7W2D1</accession>
<protein>
    <submittedName>
        <fullName evidence="5">PucR family transcriptional regulator ligand-binding domain-containing protein</fullName>
    </submittedName>
</protein>
<comment type="similarity">
    <text evidence="1">Belongs to the CdaR family.</text>
</comment>
<evidence type="ECO:0000259" key="3">
    <source>
        <dbReference type="Pfam" id="PF13556"/>
    </source>
</evidence>
<evidence type="ECO:0000256" key="1">
    <source>
        <dbReference type="ARBA" id="ARBA00006754"/>
    </source>
</evidence>
<feature type="domain" description="PucR C-terminal helix-turn-helix" evidence="3">
    <location>
        <begin position="497"/>
        <end position="555"/>
    </location>
</feature>
<feature type="domain" description="CdaR GGDEF-like" evidence="4">
    <location>
        <begin position="320"/>
        <end position="444"/>
    </location>
</feature>
<evidence type="ECO:0000259" key="4">
    <source>
        <dbReference type="Pfam" id="PF17853"/>
    </source>
</evidence>
<name>A0A9X7W2D1_9BACL</name>
<feature type="domain" description="Purine catabolism PurC-like" evidence="2">
    <location>
        <begin position="6"/>
        <end position="125"/>
    </location>
</feature>
<dbReference type="InterPro" id="IPR042070">
    <property type="entry name" value="PucR_C-HTH_sf"/>
</dbReference>
<dbReference type="InterPro" id="IPR051448">
    <property type="entry name" value="CdaR-like_regulators"/>
</dbReference>
<dbReference type="Pfam" id="PF07905">
    <property type="entry name" value="PucR"/>
    <property type="match status" value="1"/>
</dbReference>
<dbReference type="PANTHER" id="PTHR33744">
    <property type="entry name" value="CARBOHYDRATE DIACID REGULATOR"/>
    <property type="match status" value="1"/>
</dbReference>
<dbReference type="EMBL" id="CP071182">
    <property type="protein sequence ID" value="QSO49374.1"/>
    <property type="molecule type" value="Genomic_DNA"/>
</dbReference>
<dbReference type="Pfam" id="PF17853">
    <property type="entry name" value="GGDEF_2"/>
    <property type="match status" value="1"/>
</dbReference>
<dbReference type="InterPro" id="IPR012914">
    <property type="entry name" value="PucR_dom"/>
</dbReference>
<keyword evidence="6" id="KW-1185">Reference proteome</keyword>
<dbReference type="InterPro" id="IPR041522">
    <property type="entry name" value="CdaR_GGDEF"/>
</dbReference>
<sequence>MADVRQILATKAFKDAIVLGGHEGLSNTVKTITVAEVPDAADWLRGGEIVCTTGFFVRDSSVSQVQWIESLIQRNAVALAIKTTRFLGDISDAVRVLADTRKFPIIGLPGNSTWPFVIESVMNLINNEQLLLLQRVQDIHQQLTELVLNGSSVRDIGQALANLVNNPVVVEDGRFNLISANIPVQTDGEPDLAVSMNECLLERTDRSFQLSLLNSDYYRRVVAGRSKDTLLQKLPRTKRETVTIPIIASNVVYGFATLVNASGLHSSVDVAAMEHGATAISLKLIRDTVQLDDRRTTELEAIQDLIHGRLHTAALRNTGFIKIDWSTPMVAILIECRFLRPESDIYVVDRPEQVFEKELRKHVRSVFGQCILGYDGNLFTLLVPFSPNARNDMPQKLRITLEPYLQSLHSSLPIRHLRAAVGGIYASPNMLQQSYEDAQKTLEILTALPNLGLIALHQQIGLFRFIHMINDHNQLRSYRDDYLHELLSHDEKNSDSLCDTLYAYLKLGGNVTATAKELFVHPNTVSYRVRKIHGILGNHFDDPEYRTSLLIALNIHMYLNGKEEN</sequence>
<dbReference type="Gene3D" id="3.30.450.40">
    <property type="match status" value="1"/>
</dbReference>
<evidence type="ECO:0000259" key="2">
    <source>
        <dbReference type="Pfam" id="PF07905"/>
    </source>
</evidence>
<dbReference type="RefSeq" id="WP_206658685.1">
    <property type="nucleotide sequence ID" value="NZ_CP071182.1"/>
</dbReference>
<dbReference type="KEGG" id="afx:JZ786_10885"/>
<evidence type="ECO:0000313" key="6">
    <source>
        <dbReference type="Proteomes" id="UP000663505"/>
    </source>
</evidence>
<proteinExistence type="inferred from homology"/>
<dbReference type="InterPro" id="IPR025736">
    <property type="entry name" value="PucR_C-HTH_dom"/>
</dbReference>
<gene>
    <name evidence="5" type="ORF">JZ786_10885</name>
</gene>
<dbReference type="AlphaFoldDB" id="A0A9X7W2D1"/>
<organism evidence="5 6">
    <name type="scientific">Alicyclobacillus mengziensis</name>
    <dbReference type="NCBI Taxonomy" id="2931921"/>
    <lineage>
        <taxon>Bacteria</taxon>
        <taxon>Bacillati</taxon>
        <taxon>Bacillota</taxon>
        <taxon>Bacilli</taxon>
        <taxon>Bacillales</taxon>
        <taxon>Alicyclobacillaceae</taxon>
        <taxon>Alicyclobacillus</taxon>
    </lineage>
</organism>
<dbReference type="InterPro" id="IPR029016">
    <property type="entry name" value="GAF-like_dom_sf"/>
</dbReference>